<sequence>MTTPTSTSEDTSAEPRANFFNAKVSERHSVNSHSAFSSLSIHGILTGPGSGPFRMNRAESFPANRLSILEDECLTENEGWDALPLPQNKFLLEIELTEQIAHGRIGVTYGARLQRILDRTCGSPIPCSSLESPQEFCVKLVKPQFMRSLAREAWFYEQLAEFQGVVVPRYFGFFVAPLPGGITWIDAWGEPKDEEMSL</sequence>
<reference evidence="1" key="1">
    <citation type="journal article" date="2019" name="Environ. Microbiol.">
        <title>Fungal ecological strategies reflected in gene transcription - a case study of two litter decomposers.</title>
        <authorList>
            <person name="Barbi F."/>
            <person name="Kohler A."/>
            <person name="Barry K."/>
            <person name="Baskaran P."/>
            <person name="Daum C."/>
            <person name="Fauchery L."/>
            <person name="Ihrmark K."/>
            <person name="Kuo A."/>
            <person name="LaButti K."/>
            <person name="Lipzen A."/>
            <person name="Morin E."/>
            <person name="Grigoriev I.V."/>
            <person name="Henrissat B."/>
            <person name="Lindahl B."/>
            <person name="Martin F."/>
        </authorList>
    </citation>
    <scope>NUCLEOTIDE SEQUENCE</scope>
    <source>
        <strain evidence="1">JB14</strain>
    </source>
</reference>
<name>A0A6A4IMI1_9AGAR</name>
<proteinExistence type="predicted"/>
<dbReference type="EMBL" id="ML769384">
    <property type="protein sequence ID" value="KAE9410693.1"/>
    <property type="molecule type" value="Genomic_DNA"/>
</dbReference>
<evidence type="ECO:0000313" key="1">
    <source>
        <dbReference type="EMBL" id="KAE9410693.1"/>
    </source>
</evidence>
<dbReference type="Proteomes" id="UP000799118">
    <property type="component" value="Unassembled WGS sequence"/>
</dbReference>
<accession>A0A6A4IMI1</accession>
<evidence type="ECO:0000313" key="2">
    <source>
        <dbReference type="Proteomes" id="UP000799118"/>
    </source>
</evidence>
<gene>
    <name evidence="1" type="ORF">BT96DRAFT_1011444</name>
</gene>
<organism evidence="1 2">
    <name type="scientific">Gymnopus androsaceus JB14</name>
    <dbReference type="NCBI Taxonomy" id="1447944"/>
    <lineage>
        <taxon>Eukaryota</taxon>
        <taxon>Fungi</taxon>
        <taxon>Dikarya</taxon>
        <taxon>Basidiomycota</taxon>
        <taxon>Agaricomycotina</taxon>
        <taxon>Agaricomycetes</taxon>
        <taxon>Agaricomycetidae</taxon>
        <taxon>Agaricales</taxon>
        <taxon>Marasmiineae</taxon>
        <taxon>Omphalotaceae</taxon>
        <taxon>Gymnopus</taxon>
    </lineage>
</organism>
<dbReference type="AlphaFoldDB" id="A0A6A4IMI1"/>
<dbReference type="OrthoDB" id="3182995at2759"/>
<protein>
    <submittedName>
        <fullName evidence="1">Uncharacterized protein</fullName>
    </submittedName>
</protein>
<keyword evidence="2" id="KW-1185">Reference proteome</keyword>